<protein>
    <submittedName>
        <fullName evidence="1">Uncharacterized protein</fullName>
    </submittedName>
</protein>
<name>D6WPB1_TRICA</name>
<dbReference type="EMBL" id="KQ971354">
    <property type="protein sequence ID" value="EFA07392.1"/>
    <property type="molecule type" value="Genomic_DNA"/>
</dbReference>
<dbReference type="Proteomes" id="UP000007266">
    <property type="component" value="Linkage group 7"/>
</dbReference>
<dbReference type="HOGENOM" id="CLU_2226562_0_0_1"/>
<proteinExistence type="predicted"/>
<keyword evidence="2" id="KW-1185">Reference proteome</keyword>
<evidence type="ECO:0000313" key="2">
    <source>
        <dbReference type="Proteomes" id="UP000007266"/>
    </source>
</evidence>
<reference evidence="1 2" key="2">
    <citation type="journal article" date="2010" name="Nucleic Acids Res.">
        <title>BeetleBase in 2010: revisions to provide comprehensive genomic information for Tribolium castaneum.</title>
        <authorList>
            <person name="Kim H.S."/>
            <person name="Murphy T."/>
            <person name="Xia J."/>
            <person name="Caragea D."/>
            <person name="Park Y."/>
            <person name="Beeman R.W."/>
            <person name="Lorenzen M.D."/>
            <person name="Butcher S."/>
            <person name="Manak J.R."/>
            <person name="Brown S.J."/>
        </authorList>
    </citation>
    <scope>GENOME REANNOTATION</scope>
    <source>
        <strain evidence="1 2">Georgia GA2</strain>
    </source>
</reference>
<gene>
    <name evidence="1" type="primary">GLEAN_16374</name>
    <name evidence="1" type="ORF">TcasGA2_TC016374</name>
</gene>
<dbReference type="InParanoid" id="D6WPB1"/>
<dbReference type="AlphaFoldDB" id="D6WPB1"/>
<sequence length="106" mass="11691">MKEVVLVGAWGWRPHRCVGLFVIFTVSQFMVRDDSVSNGFMNSTASPLSLITESAGIALSSLQLIRNTTLPIMKPFRIYTYLKRCGAILNENSTFCGEEHSNGGGF</sequence>
<accession>D6WPB1</accession>
<organism evidence="1 2">
    <name type="scientific">Tribolium castaneum</name>
    <name type="common">Red flour beetle</name>
    <dbReference type="NCBI Taxonomy" id="7070"/>
    <lineage>
        <taxon>Eukaryota</taxon>
        <taxon>Metazoa</taxon>
        <taxon>Ecdysozoa</taxon>
        <taxon>Arthropoda</taxon>
        <taxon>Hexapoda</taxon>
        <taxon>Insecta</taxon>
        <taxon>Pterygota</taxon>
        <taxon>Neoptera</taxon>
        <taxon>Endopterygota</taxon>
        <taxon>Coleoptera</taxon>
        <taxon>Polyphaga</taxon>
        <taxon>Cucujiformia</taxon>
        <taxon>Tenebrionidae</taxon>
        <taxon>Tenebrionidae incertae sedis</taxon>
        <taxon>Tribolium</taxon>
    </lineage>
</organism>
<reference evidence="1 2" key="1">
    <citation type="journal article" date="2008" name="Nature">
        <title>The genome of the model beetle and pest Tribolium castaneum.</title>
        <authorList>
            <consortium name="Tribolium Genome Sequencing Consortium"/>
            <person name="Richards S."/>
            <person name="Gibbs R.A."/>
            <person name="Weinstock G.M."/>
            <person name="Brown S.J."/>
            <person name="Denell R."/>
            <person name="Beeman R.W."/>
            <person name="Gibbs R."/>
            <person name="Beeman R.W."/>
            <person name="Brown S.J."/>
            <person name="Bucher G."/>
            <person name="Friedrich M."/>
            <person name="Grimmelikhuijzen C.J."/>
            <person name="Klingler M."/>
            <person name="Lorenzen M."/>
            <person name="Richards S."/>
            <person name="Roth S."/>
            <person name="Schroder R."/>
            <person name="Tautz D."/>
            <person name="Zdobnov E.M."/>
            <person name="Muzny D."/>
            <person name="Gibbs R.A."/>
            <person name="Weinstock G.M."/>
            <person name="Attaway T."/>
            <person name="Bell S."/>
            <person name="Buhay C.J."/>
            <person name="Chandrabose M.N."/>
            <person name="Chavez D."/>
            <person name="Clerk-Blankenburg K.P."/>
            <person name="Cree A."/>
            <person name="Dao M."/>
            <person name="Davis C."/>
            <person name="Chacko J."/>
            <person name="Dinh H."/>
            <person name="Dugan-Rocha S."/>
            <person name="Fowler G."/>
            <person name="Garner T.T."/>
            <person name="Garnes J."/>
            <person name="Gnirke A."/>
            <person name="Hawes A."/>
            <person name="Hernandez J."/>
            <person name="Hines S."/>
            <person name="Holder M."/>
            <person name="Hume J."/>
            <person name="Jhangiani S.N."/>
            <person name="Joshi V."/>
            <person name="Khan Z.M."/>
            <person name="Jackson L."/>
            <person name="Kovar C."/>
            <person name="Kowis A."/>
            <person name="Lee S."/>
            <person name="Lewis L.R."/>
            <person name="Margolis J."/>
            <person name="Morgan M."/>
            <person name="Nazareth L.V."/>
            <person name="Nguyen N."/>
            <person name="Okwuonu G."/>
            <person name="Parker D."/>
            <person name="Richards S."/>
            <person name="Ruiz S.J."/>
            <person name="Santibanez J."/>
            <person name="Savard J."/>
            <person name="Scherer S.E."/>
            <person name="Schneider B."/>
            <person name="Sodergren E."/>
            <person name="Tautz D."/>
            <person name="Vattahil S."/>
            <person name="Villasana D."/>
            <person name="White C.S."/>
            <person name="Wright R."/>
            <person name="Park Y."/>
            <person name="Beeman R.W."/>
            <person name="Lord J."/>
            <person name="Oppert B."/>
            <person name="Lorenzen M."/>
            <person name="Brown S."/>
            <person name="Wang L."/>
            <person name="Savard J."/>
            <person name="Tautz D."/>
            <person name="Richards S."/>
            <person name="Weinstock G."/>
            <person name="Gibbs R.A."/>
            <person name="Liu Y."/>
            <person name="Worley K."/>
            <person name="Weinstock G."/>
            <person name="Elsik C.G."/>
            <person name="Reese J.T."/>
            <person name="Elhaik E."/>
            <person name="Landan G."/>
            <person name="Graur D."/>
            <person name="Arensburger P."/>
            <person name="Atkinson P."/>
            <person name="Beeman R.W."/>
            <person name="Beidler J."/>
            <person name="Brown S.J."/>
            <person name="Demuth J.P."/>
            <person name="Drury D.W."/>
            <person name="Du Y.Z."/>
            <person name="Fujiwara H."/>
            <person name="Lorenzen M."/>
            <person name="Maselli V."/>
            <person name="Osanai M."/>
            <person name="Park Y."/>
            <person name="Robertson H.M."/>
            <person name="Tu Z."/>
            <person name="Wang J.J."/>
            <person name="Wang S."/>
            <person name="Richards S."/>
            <person name="Song H."/>
            <person name="Zhang L."/>
            <person name="Sodergren E."/>
            <person name="Werner D."/>
            <person name="Stanke M."/>
            <person name="Morgenstern B."/>
            <person name="Solovyev V."/>
            <person name="Kosarev P."/>
            <person name="Brown G."/>
            <person name="Chen H.C."/>
            <person name="Ermolaeva O."/>
            <person name="Hlavina W."/>
            <person name="Kapustin Y."/>
            <person name="Kiryutin B."/>
            <person name="Kitts P."/>
            <person name="Maglott D."/>
            <person name="Pruitt K."/>
            <person name="Sapojnikov V."/>
            <person name="Souvorov A."/>
            <person name="Mackey A.J."/>
            <person name="Waterhouse R.M."/>
            <person name="Wyder S."/>
            <person name="Zdobnov E.M."/>
            <person name="Zdobnov E.M."/>
            <person name="Wyder S."/>
            <person name="Kriventseva E.V."/>
            <person name="Kadowaki T."/>
            <person name="Bork P."/>
            <person name="Aranda M."/>
            <person name="Bao R."/>
            <person name="Beermann A."/>
            <person name="Berns N."/>
            <person name="Bolognesi R."/>
            <person name="Bonneton F."/>
            <person name="Bopp D."/>
            <person name="Brown S.J."/>
            <person name="Bucher G."/>
            <person name="Butts T."/>
            <person name="Chaumot A."/>
            <person name="Denell R.E."/>
            <person name="Ferrier D.E."/>
            <person name="Friedrich M."/>
            <person name="Gordon C.M."/>
            <person name="Jindra M."/>
            <person name="Klingler M."/>
            <person name="Lan Q."/>
            <person name="Lattorff H.M."/>
            <person name="Laudet V."/>
            <person name="von Levetsow C."/>
            <person name="Liu Z."/>
            <person name="Lutz R."/>
            <person name="Lynch J.A."/>
            <person name="da Fonseca R.N."/>
            <person name="Posnien N."/>
            <person name="Reuter R."/>
            <person name="Roth S."/>
            <person name="Savard J."/>
            <person name="Schinko J.B."/>
            <person name="Schmitt C."/>
            <person name="Schoppmeier M."/>
            <person name="Schroder R."/>
            <person name="Shippy T.D."/>
            <person name="Simonnet F."/>
            <person name="Marques-Souza H."/>
            <person name="Tautz D."/>
            <person name="Tomoyasu Y."/>
            <person name="Trauner J."/>
            <person name="Van der Zee M."/>
            <person name="Vervoort M."/>
            <person name="Wittkopp N."/>
            <person name="Wimmer E.A."/>
            <person name="Yang X."/>
            <person name="Jones A.K."/>
            <person name="Sattelle D.B."/>
            <person name="Ebert P.R."/>
            <person name="Nelson D."/>
            <person name="Scott J.G."/>
            <person name="Beeman R.W."/>
            <person name="Muthukrishnan S."/>
            <person name="Kramer K.J."/>
            <person name="Arakane Y."/>
            <person name="Beeman R.W."/>
            <person name="Zhu Q."/>
            <person name="Hogenkamp D."/>
            <person name="Dixit R."/>
            <person name="Oppert B."/>
            <person name="Jiang H."/>
            <person name="Zou Z."/>
            <person name="Marshall J."/>
            <person name="Elpidina E."/>
            <person name="Vinokurov K."/>
            <person name="Oppert C."/>
            <person name="Zou Z."/>
            <person name="Evans J."/>
            <person name="Lu Z."/>
            <person name="Zhao P."/>
            <person name="Sumathipala N."/>
            <person name="Altincicek B."/>
            <person name="Vilcinskas A."/>
            <person name="Williams M."/>
            <person name="Hultmark D."/>
            <person name="Hetru C."/>
            <person name="Jiang H."/>
            <person name="Grimmelikhuijzen C.J."/>
            <person name="Hauser F."/>
            <person name="Cazzamali G."/>
            <person name="Williamson M."/>
            <person name="Park Y."/>
            <person name="Li B."/>
            <person name="Tanaka Y."/>
            <person name="Predel R."/>
            <person name="Neupert S."/>
            <person name="Schachtner J."/>
            <person name="Verleyen P."/>
            <person name="Raible F."/>
            <person name="Bork P."/>
            <person name="Friedrich M."/>
            <person name="Walden K.K."/>
            <person name="Robertson H.M."/>
            <person name="Angeli S."/>
            <person name="Foret S."/>
            <person name="Bucher G."/>
            <person name="Schuetz S."/>
            <person name="Maleszka R."/>
            <person name="Wimmer E.A."/>
            <person name="Beeman R.W."/>
            <person name="Lorenzen M."/>
            <person name="Tomoyasu Y."/>
            <person name="Miller S.C."/>
            <person name="Grossmann D."/>
            <person name="Bucher G."/>
        </authorList>
    </citation>
    <scope>NUCLEOTIDE SEQUENCE [LARGE SCALE GENOMIC DNA]</scope>
    <source>
        <strain evidence="1 2">Georgia GA2</strain>
    </source>
</reference>
<evidence type="ECO:0000313" key="1">
    <source>
        <dbReference type="EMBL" id="EFA07392.1"/>
    </source>
</evidence>